<evidence type="ECO:0000313" key="1">
    <source>
        <dbReference type="EMBL" id="KAF4440934.1"/>
    </source>
</evidence>
<reference evidence="1" key="1">
    <citation type="submission" date="2020-01" db="EMBL/GenBank/DDBJ databases">
        <title>Identification and distribution of gene clusters putatively required for synthesis of sphingolipid metabolism inhibitors in phylogenetically diverse species of the filamentous fungus Fusarium.</title>
        <authorList>
            <person name="Kim H.-S."/>
            <person name="Busman M."/>
            <person name="Brown D.W."/>
            <person name="Divon H."/>
            <person name="Uhlig S."/>
            <person name="Proctor R.H."/>
        </authorList>
    </citation>
    <scope>NUCLEOTIDE SEQUENCE</scope>
    <source>
        <strain evidence="1">NRRL 53441</strain>
    </source>
</reference>
<protein>
    <submittedName>
        <fullName evidence="1">Uncharacterized protein</fullName>
    </submittedName>
</protein>
<name>A0A8H4K1L4_9HYPO</name>
<dbReference type="AlphaFoldDB" id="A0A8H4K1L4"/>
<proteinExistence type="predicted"/>
<accession>A0A8H4K1L4</accession>
<dbReference type="OrthoDB" id="10005898at2759"/>
<dbReference type="Proteomes" id="UP000605986">
    <property type="component" value="Unassembled WGS sequence"/>
</dbReference>
<dbReference type="EMBL" id="JAADJG010000636">
    <property type="protein sequence ID" value="KAF4440934.1"/>
    <property type="molecule type" value="Genomic_DNA"/>
</dbReference>
<gene>
    <name evidence="1" type="ORF">F53441_12153</name>
</gene>
<evidence type="ECO:0000313" key="2">
    <source>
        <dbReference type="Proteomes" id="UP000605986"/>
    </source>
</evidence>
<sequence>MKSSLRSTQTVQFLAHLHRTLKTREGQDVVLLFAGEAMRLVTFIMDFLTSYLRKIRLNKDSRLSKLLPQTSRIQSLSNSTNRAADCSRALMAMLEEWQVMNRLWGVLDMWMAARGLITQLRAKRSAGESIRKIDVFIQASQALCLTSFHVSEALGFLSSKGIAKRSPKTEEKLTFLAIRSWAAFTLIEIGRLSLDWVQTTGDKSGDWKMRWKKDILQNLAWMSVASHWSLRQGFLPEACVSPLSVFATWSLVKDAWAVSA</sequence>
<comment type="caution">
    <text evidence="1">The sequence shown here is derived from an EMBL/GenBank/DDBJ whole genome shotgun (WGS) entry which is preliminary data.</text>
</comment>
<organism evidence="1 2">
    <name type="scientific">Fusarium austroafricanum</name>
    <dbReference type="NCBI Taxonomy" id="2364996"/>
    <lineage>
        <taxon>Eukaryota</taxon>
        <taxon>Fungi</taxon>
        <taxon>Dikarya</taxon>
        <taxon>Ascomycota</taxon>
        <taxon>Pezizomycotina</taxon>
        <taxon>Sordariomycetes</taxon>
        <taxon>Hypocreomycetidae</taxon>
        <taxon>Hypocreales</taxon>
        <taxon>Nectriaceae</taxon>
        <taxon>Fusarium</taxon>
        <taxon>Fusarium concolor species complex</taxon>
    </lineage>
</organism>
<keyword evidence="2" id="KW-1185">Reference proteome</keyword>